<protein>
    <submittedName>
        <fullName evidence="8">NAD(P)H-dependent oxidoreductase subunit E</fullName>
    </submittedName>
</protein>
<dbReference type="Gene3D" id="1.10.10.1590">
    <property type="entry name" value="NADH-quinone oxidoreductase subunit E"/>
    <property type="match status" value="1"/>
</dbReference>
<evidence type="ECO:0000256" key="4">
    <source>
        <dbReference type="ARBA" id="ARBA00023004"/>
    </source>
</evidence>
<feature type="binding site" evidence="7">
    <location>
        <position position="81"/>
    </location>
    <ligand>
        <name>[2Fe-2S] cluster</name>
        <dbReference type="ChEBI" id="CHEBI:190135"/>
    </ligand>
</feature>
<dbReference type="PIRSF" id="PIRSF000216">
    <property type="entry name" value="NADH_DH_24kDa"/>
    <property type="match status" value="1"/>
</dbReference>
<evidence type="ECO:0000256" key="2">
    <source>
        <dbReference type="ARBA" id="ARBA00022714"/>
    </source>
</evidence>
<dbReference type="InterPro" id="IPR036249">
    <property type="entry name" value="Thioredoxin-like_sf"/>
</dbReference>
<keyword evidence="4 7" id="KW-0408">Iron</keyword>
<dbReference type="AlphaFoldDB" id="A0A2K2HCQ7"/>
<keyword evidence="3 7" id="KW-0479">Metal-binding</keyword>
<sequence>MDIGTIDQIIDNHQSEAGSLIQVLLEIQSQNNWLPKEALTRVSERLKVPMSRIRHITTFYKTFSLVPKGRHEVHVCMGTACHVRGAERVLDTVREVTGVGPGETDPELNFSVETVNCLGCCALGPVMVVDGEYHGNVETAETAEVLKKCTCSSE</sequence>
<feature type="binding site" evidence="7">
    <location>
        <position position="76"/>
    </location>
    <ligand>
        <name>[2Fe-2S] cluster</name>
        <dbReference type="ChEBI" id="CHEBI:190135"/>
    </ligand>
</feature>
<organism evidence="8 9">
    <name type="scientific">Geothermobacter hydrogeniphilus</name>
    <dbReference type="NCBI Taxonomy" id="1969733"/>
    <lineage>
        <taxon>Bacteria</taxon>
        <taxon>Pseudomonadati</taxon>
        <taxon>Thermodesulfobacteriota</taxon>
        <taxon>Desulfuromonadia</taxon>
        <taxon>Desulfuromonadales</taxon>
        <taxon>Geothermobacteraceae</taxon>
        <taxon>Geothermobacter</taxon>
    </lineage>
</organism>
<comment type="similarity">
    <text evidence="1">Belongs to the complex I 24 kDa subunit family.</text>
</comment>
<evidence type="ECO:0000313" key="9">
    <source>
        <dbReference type="Proteomes" id="UP000236340"/>
    </source>
</evidence>
<dbReference type="OrthoDB" id="9807941at2"/>
<feature type="binding site" evidence="7">
    <location>
        <position position="117"/>
    </location>
    <ligand>
        <name>[2Fe-2S] cluster</name>
        <dbReference type="ChEBI" id="CHEBI:190135"/>
    </ligand>
</feature>
<evidence type="ECO:0000256" key="6">
    <source>
        <dbReference type="ARBA" id="ARBA00034078"/>
    </source>
</evidence>
<dbReference type="PANTHER" id="PTHR43342:SF1">
    <property type="entry name" value="BIFURCATING [FEFE] HYDROGENASE GAMMA SUBUNIT"/>
    <property type="match status" value="1"/>
</dbReference>
<dbReference type="GO" id="GO:0016491">
    <property type="term" value="F:oxidoreductase activity"/>
    <property type="evidence" value="ECO:0007669"/>
    <property type="project" value="InterPro"/>
</dbReference>
<feature type="binding site" evidence="7">
    <location>
        <position position="121"/>
    </location>
    <ligand>
        <name>[2Fe-2S] cluster</name>
        <dbReference type="ChEBI" id="CHEBI:190135"/>
    </ligand>
</feature>
<dbReference type="GO" id="GO:0051537">
    <property type="term" value="F:2 iron, 2 sulfur cluster binding"/>
    <property type="evidence" value="ECO:0007669"/>
    <property type="project" value="UniProtKB-KW"/>
</dbReference>
<dbReference type="EMBL" id="PPFX01000006">
    <property type="protein sequence ID" value="PNU21054.1"/>
    <property type="molecule type" value="Genomic_DNA"/>
</dbReference>
<dbReference type="Gene3D" id="3.40.30.10">
    <property type="entry name" value="Glutaredoxin"/>
    <property type="match status" value="1"/>
</dbReference>
<dbReference type="SUPFAM" id="SSF52833">
    <property type="entry name" value="Thioredoxin-like"/>
    <property type="match status" value="1"/>
</dbReference>
<dbReference type="InterPro" id="IPR002023">
    <property type="entry name" value="NuoE-like"/>
</dbReference>
<evidence type="ECO:0000256" key="3">
    <source>
        <dbReference type="ARBA" id="ARBA00022723"/>
    </source>
</evidence>
<reference evidence="8 9" key="1">
    <citation type="journal article" date="2018" name="Genome Announc.">
        <title>Genome Sequence of Geothermobacter sp. HR-1 Iron Reducer from the Loihi Seamount.</title>
        <authorList>
            <person name="Smith H."/>
            <person name="Abuyen K."/>
            <person name="Tremblay J."/>
            <person name="Savalia P."/>
            <person name="Perez-Rodriguez I."/>
            <person name="Emerson D."/>
            <person name="Tully B."/>
            <person name="Amend J."/>
        </authorList>
    </citation>
    <scope>NUCLEOTIDE SEQUENCE [LARGE SCALE GENOMIC DNA]</scope>
    <source>
        <strain evidence="8 9">HR-1</strain>
    </source>
</reference>
<dbReference type="GO" id="GO:0046872">
    <property type="term" value="F:metal ion binding"/>
    <property type="evidence" value="ECO:0007669"/>
    <property type="project" value="UniProtKB-KW"/>
</dbReference>
<dbReference type="CDD" id="cd03064">
    <property type="entry name" value="TRX_Fd_NuoE"/>
    <property type="match status" value="1"/>
</dbReference>
<dbReference type="Proteomes" id="UP000236340">
    <property type="component" value="Unassembled WGS sequence"/>
</dbReference>
<comment type="cofactor">
    <cofactor evidence="7">
        <name>[2Fe-2S] cluster</name>
        <dbReference type="ChEBI" id="CHEBI:190135"/>
    </cofactor>
    <text evidence="7">Binds 1 [2Fe-2S] cluster.</text>
</comment>
<dbReference type="InterPro" id="IPR028431">
    <property type="entry name" value="NADP_DH_HndA-like"/>
</dbReference>
<evidence type="ECO:0000313" key="8">
    <source>
        <dbReference type="EMBL" id="PNU21054.1"/>
    </source>
</evidence>
<evidence type="ECO:0000256" key="1">
    <source>
        <dbReference type="ARBA" id="ARBA00010643"/>
    </source>
</evidence>
<dbReference type="PANTHER" id="PTHR43342">
    <property type="entry name" value="NADH-QUINONE OXIDOREDUCTASE, E SUBUNIT"/>
    <property type="match status" value="1"/>
</dbReference>
<gene>
    <name evidence="8" type="ORF">C2E25_04435</name>
</gene>
<comment type="caution">
    <text evidence="8">The sequence shown here is derived from an EMBL/GenBank/DDBJ whole genome shotgun (WGS) entry which is preliminary data.</text>
</comment>
<dbReference type="Pfam" id="PF01257">
    <property type="entry name" value="2Fe-2S_thioredx"/>
    <property type="match status" value="1"/>
</dbReference>
<comment type="cofactor">
    <cofactor evidence="6">
        <name>[2Fe-2S] cluster</name>
        <dbReference type="ChEBI" id="CHEBI:190135"/>
    </cofactor>
</comment>
<evidence type="ECO:0000256" key="5">
    <source>
        <dbReference type="ARBA" id="ARBA00023014"/>
    </source>
</evidence>
<keyword evidence="2 7" id="KW-0001">2Fe-2S</keyword>
<proteinExistence type="inferred from homology"/>
<keyword evidence="5 7" id="KW-0411">Iron-sulfur</keyword>
<evidence type="ECO:0000256" key="7">
    <source>
        <dbReference type="PIRSR" id="PIRSR000216-1"/>
    </source>
</evidence>
<accession>A0A2K2HCQ7</accession>
<name>A0A2K2HCQ7_9BACT</name>
<dbReference type="InterPro" id="IPR042128">
    <property type="entry name" value="NuoE_dom"/>
</dbReference>
<dbReference type="InterPro" id="IPR041921">
    <property type="entry name" value="NuoE_N"/>
</dbReference>
<dbReference type="RefSeq" id="WP_103114583.1">
    <property type="nucleotide sequence ID" value="NZ_PPFX01000006.1"/>
</dbReference>